<evidence type="ECO:0000313" key="5">
    <source>
        <dbReference type="EMBL" id="KOM33586.1"/>
    </source>
</evidence>
<proteinExistence type="inferred from homology"/>
<dbReference type="InterPro" id="IPR002213">
    <property type="entry name" value="UDP_glucos_trans"/>
</dbReference>
<dbReference type="AlphaFoldDB" id="A0A0L9TSV8"/>
<gene>
    <name evidence="5" type="ORF">LR48_Vigan01g314200</name>
</gene>
<evidence type="ECO:0000256" key="3">
    <source>
        <dbReference type="ARBA" id="ARBA00022679"/>
    </source>
</evidence>
<organism evidence="5 6">
    <name type="scientific">Phaseolus angularis</name>
    <name type="common">Azuki bean</name>
    <name type="synonym">Vigna angularis</name>
    <dbReference type="NCBI Taxonomy" id="3914"/>
    <lineage>
        <taxon>Eukaryota</taxon>
        <taxon>Viridiplantae</taxon>
        <taxon>Streptophyta</taxon>
        <taxon>Embryophyta</taxon>
        <taxon>Tracheophyta</taxon>
        <taxon>Spermatophyta</taxon>
        <taxon>Magnoliopsida</taxon>
        <taxon>eudicotyledons</taxon>
        <taxon>Gunneridae</taxon>
        <taxon>Pentapetalae</taxon>
        <taxon>rosids</taxon>
        <taxon>fabids</taxon>
        <taxon>Fabales</taxon>
        <taxon>Fabaceae</taxon>
        <taxon>Papilionoideae</taxon>
        <taxon>50 kb inversion clade</taxon>
        <taxon>NPAAA clade</taxon>
        <taxon>indigoferoid/millettioid clade</taxon>
        <taxon>Phaseoleae</taxon>
        <taxon>Vigna</taxon>
    </lineage>
</organism>
<dbReference type="PANTHER" id="PTHR48047:SF45">
    <property type="entry name" value="SCOPOLETIN GLUCOSYLTRANSFERASE-LIKE"/>
    <property type="match status" value="1"/>
</dbReference>
<dbReference type="PANTHER" id="PTHR48047">
    <property type="entry name" value="GLYCOSYLTRANSFERASE"/>
    <property type="match status" value="1"/>
</dbReference>
<dbReference type="Gramene" id="KOM33586">
    <property type="protein sequence ID" value="KOM33586"/>
    <property type="gene ID" value="LR48_Vigan01g314200"/>
</dbReference>
<name>A0A0L9TSV8_PHAAN</name>
<dbReference type="STRING" id="3914.A0A0L9TSV8"/>
<reference evidence="6" key="1">
    <citation type="journal article" date="2015" name="Proc. Natl. Acad. Sci. U.S.A.">
        <title>Genome sequencing of adzuki bean (Vigna angularis) provides insight into high starch and low fat accumulation and domestication.</title>
        <authorList>
            <person name="Yang K."/>
            <person name="Tian Z."/>
            <person name="Chen C."/>
            <person name="Luo L."/>
            <person name="Zhao B."/>
            <person name="Wang Z."/>
            <person name="Yu L."/>
            <person name="Li Y."/>
            <person name="Sun Y."/>
            <person name="Li W."/>
            <person name="Chen Y."/>
            <person name="Li Y."/>
            <person name="Zhang Y."/>
            <person name="Ai D."/>
            <person name="Zhao J."/>
            <person name="Shang C."/>
            <person name="Ma Y."/>
            <person name="Wu B."/>
            <person name="Wang M."/>
            <person name="Gao L."/>
            <person name="Sun D."/>
            <person name="Zhang P."/>
            <person name="Guo F."/>
            <person name="Wang W."/>
            <person name="Li Y."/>
            <person name="Wang J."/>
            <person name="Varshney R.K."/>
            <person name="Wang J."/>
            <person name="Ling H.Q."/>
            <person name="Wan P."/>
        </authorList>
    </citation>
    <scope>NUCLEOTIDE SEQUENCE</scope>
    <source>
        <strain evidence="6">cv. Jingnong 6</strain>
    </source>
</reference>
<dbReference type="InterPro" id="IPR035595">
    <property type="entry name" value="UDP_glycos_trans_CS"/>
</dbReference>
<dbReference type="GO" id="GO:0035251">
    <property type="term" value="F:UDP-glucosyltransferase activity"/>
    <property type="evidence" value="ECO:0007669"/>
    <property type="project" value="UniProtKB-ARBA"/>
</dbReference>
<evidence type="ECO:0000313" key="6">
    <source>
        <dbReference type="Proteomes" id="UP000053144"/>
    </source>
</evidence>
<dbReference type="EMBL" id="CM003371">
    <property type="protein sequence ID" value="KOM33586.1"/>
    <property type="molecule type" value="Genomic_DNA"/>
</dbReference>
<dbReference type="SUPFAM" id="SSF53756">
    <property type="entry name" value="UDP-Glycosyltransferase/glycogen phosphorylase"/>
    <property type="match status" value="1"/>
</dbReference>
<keyword evidence="3" id="KW-0808">Transferase</keyword>
<feature type="region of interest" description="Disordered" evidence="4">
    <location>
        <begin position="571"/>
        <end position="648"/>
    </location>
</feature>
<evidence type="ECO:0000256" key="4">
    <source>
        <dbReference type="SAM" id="MobiDB-lite"/>
    </source>
</evidence>
<dbReference type="FunFam" id="3.40.50.2000:FF:000047">
    <property type="entry name" value="Glycosyltransferase"/>
    <property type="match status" value="1"/>
</dbReference>
<feature type="region of interest" description="Disordered" evidence="4">
    <location>
        <begin position="349"/>
        <end position="384"/>
    </location>
</feature>
<dbReference type="Proteomes" id="UP000053144">
    <property type="component" value="Chromosome 1"/>
</dbReference>
<comment type="similarity">
    <text evidence="1">Belongs to the UDP-glycosyltransferase family.</text>
</comment>
<sequence length="1193" mass="130971">MRPDSEARWPPTQVNILGRPSSLTYMVKGCDWIVIRPTKGKRLVIQPTKGMIGSLSGPLKRLEYEDDHPAWSVEQCPSVTEPSARSASAGEKAFAGSVAAASFVRPPLSASTSSVQHLALGFINPTTVSQPSGLVMLSASWPQLSAIGQLASTVGYRPVGLSCRLSAPSLCHPALAARSFVQKLPGRSTSAVRPNLSLNHSTSNSAVSASARSRPYGLTCPLSGLKSQPSSLDLMPNLACKSQRSVLGARSNLASKSRPSGLELSVVRPKLQGRPSPTVRSFGLQGTYSTSISRPFGLRCAVKFGKQVSNVRPRTFGRSPKITRTSVPNHPVIRPPRYVFDLYLPDVRPQPSSHSASKVRIRPLSPGRSALGARSNLASKSRPSGLELSVVRPKLPGRPSPTVRSFGLRIPALLPGRSALGTRPNLACDIRPFGHKDTGLSCLYRPSCQLGRTVHEAFHREPLPSAQQKSKLMNGVSLLSAWPNHARSVPPRTTTVRPTKVQVDERSFTPLGRTMHGAFHREPLPSAQQKSKLMNGVSLLSSWPDGARSVPPRTTAVRPTKVQVDEWNYSSAWPNGERSSARRLPKTLRHSASTCSRPSGVNYRPYGFKEHSSNPDSSARPSGLKERLSIRPQLSTGEKIGDSGHPNPTMESAAVVDCWNQTLSHIVSNRCLLLGAHHPKLTPQLSYLHRYTRNLECNERMNTSFLCEQEREKKHCVKLLRAMNNEQSPLNIYFIPFLASGHLIPLCNIATLFASRGHRVTVITTPSYVQILQKSNPSLLLHVVDFPAQEAGFPGGVQLMSAANDDESARKFYHANMLLRVPISRFLEQHPPDCVIADYIHSWVHEVASNLRIARLAFNGFSLFTVAAMESVRSNPALVPEAGPFLIPDFPHRITLCSTPPKGVTGFVQRLLETEMKSDGLIVNSFVELDGEEYIPYYEKGKAHKAWHLGPAFLAAKVGEERGEKSVVSEEECVSWLNSKQAKSVVYVSFGSVCRFPDKQLFEMACGLEEAAHNFIWVVPEKKGKEDESEEEKAKWLPKGFEERNAEKGLIIRGWAPQLVILAHNAVGAFLTHCGWNSTLEAVTAGVPMLTWPVLGDQFYNERLVTEVRGVAVEVGATEWRETGYGEREKLVTRDCIEKAVRRLMDGGDEAEEIRRRAKELSDKAKEALGDGGSSHNNLTALIAHLTHLRDTR</sequence>
<dbReference type="CDD" id="cd03784">
    <property type="entry name" value="GT1_Gtf-like"/>
    <property type="match status" value="1"/>
</dbReference>
<dbReference type="Gene3D" id="3.40.50.2000">
    <property type="entry name" value="Glycogen Phosphorylase B"/>
    <property type="match status" value="2"/>
</dbReference>
<accession>A0A0L9TSV8</accession>
<dbReference type="PROSITE" id="PS00375">
    <property type="entry name" value="UDPGT"/>
    <property type="match status" value="1"/>
</dbReference>
<evidence type="ECO:0000256" key="2">
    <source>
        <dbReference type="ARBA" id="ARBA00022676"/>
    </source>
</evidence>
<evidence type="ECO:0000256" key="1">
    <source>
        <dbReference type="ARBA" id="ARBA00009995"/>
    </source>
</evidence>
<protein>
    <submittedName>
        <fullName evidence="5">Uncharacterized protein</fullName>
    </submittedName>
</protein>
<feature type="compositionally biased region" description="Polar residues" evidence="4">
    <location>
        <begin position="590"/>
        <end position="599"/>
    </location>
</feature>
<dbReference type="Pfam" id="PF00201">
    <property type="entry name" value="UDPGT"/>
    <property type="match status" value="1"/>
</dbReference>
<keyword evidence="2" id="KW-0328">Glycosyltransferase</keyword>